<evidence type="ECO:0000256" key="1">
    <source>
        <dbReference type="ARBA" id="ARBA00023134"/>
    </source>
</evidence>
<dbReference type="SUPFAM" id="SSF102741">
    <property type="entry name" value="Obg GTP-binding protein C-terminal domain"/>
    <property type="match status" value="1"/>
</dbReference>
<dbReference type="GO" id="GO:0005525">
    <property type="term" value="F:GTP binding"/>
    <property type="evidence" value="ECO:0007669"/>
    <property type="project" value="UniProtKB-KW"/>
</dbReference>
<dbReference type="NCBIfam" id="TIGR03595">
    <property type="entry name" value="Obg_CgtA_exten"/>
    <property type="match status" value="1"/>
</dbReference>
<dbReference type="STRING" id="1236976.JCM16418_4227"/>
<keyword evidence="4" id="KW-1185">Reference proteome</keyword>
<dbReference type="Gene3D" id="3.30.300.350">
    <property type="entry name" value="GTP-binding protein OBG, C-terminal domain"/>
    <property type="match status" value="1"/>
</dbReference>
<gene>
    <name evidence="3" type="ORF">JCM16418_4227</name>
</gene>
<dbReference type="Pfam" id="PF09269">
    <property type="entry name" value="DUF1967"/>
    <property type="match status" value="1"/>
</dbReference>
<name>W7YZH4_9BACL</name>
<dbReference type="PROSITE" id="PS51881">
    <property type="entry name" value="OCT"/>
    <property type="match status" value="1"/>
</dbReference>
<evidence type="ECO:0000313" key="3">
    <source>
        <dbReference type="EMBL" id="GAF10056.1"/>
    </source>
</evidence>
<keyword evidence="1" id="KW-0342">GTP-binding</keyword>
<sequence>MLDKISQEVVIEEVPVIKEKKVYKLSKDEDNSFTITRDNDAYIVHSVKIERMLKRIQMNSHEAILKLARTMRYMGIDEELRKRGAVEGTIVRIADFEFEFVESSSYY</sequence>
<organism evidence="3 4">
    <name type="scientific">Paenibacillus pini JCM 16418</name>
    <dbReference type="NCBI Taxonomy" id="1236976"/>
    <lineage>
        <taxon>Bacteria</taxon>
        <taxon>Bacillati</taxon>
        <taxon>Bacillota</taxon>
        <taxon>Bacilli</taxon>
        <taxon>Bacillales</taxon>
        <taxon>Paenibacillaceae</taxon>
        <taxon>Paenibacillus</taxon>
    </lineage>
</organism>
<dbReference type="eggNOG" id="COG0536">
    <property type="taxonomic scope" value="Bacteria"/>
</dbReference>
<accession>W7YZH4</accession>
<evidence type="ECO:0000259" key="2">
    <source>
        <dbReference type="PROSITE" id="PS51881"/>
    </source>
</evidence>
<evidence type="ECO:0000313" key="4">
    <source>
        <dbReference type="Proteomes" id="UP000019364"/>
    </source>
</evidence>
<dbReference type="EMBL" id="BAVZ01000017">
    <property type="protein sequence ID" value="GAF10056.1"/>
    <property type="molecule type" value="Genomic_DNA"/>
</dbReference>
<dbReference type="InterPro" id="IPR015349">
    <property type="entry name" value="OCT_dom"/>
</dbReference>
<comment type="caution">
    <text evidence="3">The sequence shown here is derived from an EMBL/GenBank/DDBJ whole genome shotgun (WGS) entry which is preliminary data.</text>
</comment>
<dbReference type="AlphaFoldDB" id="W7YZH4"/>
<reference evidence="3 4" key="1">
    <citation type="journal article" date="2014" name="Genome Announc.">
        <title>Draft Genome Sequence of Paenibacillus pini JCM 16418T, Isolated from the Rhizosphere of Pine Tree.</title>
        <authorList>
            <person name="Yuki M."/>
            <person name="Oshima K."/>
            <person name="Suda W."/>
            <person name="Oshida Y."/>
            <person name="Kitamura K."/>
            <person name="Iida Y."/>
            <person name="Hattori M."/>
            <person name="Ohkuma M."/>
        </authorList>
    </citation>
    <scope>NUCLEOTIDE SEQUENCE [LARGE SCALE GENOMIC DNA]</scope>
    <source>
        <strain evidence="3 4">JCM 16418</strain>
    </source>
</reference>
<feature type="domain" description="OCT" evidence="2">
    <location>
        <begin position="25"/>
        <end position="102"/>
    </location>
</feature>
<dbReference type="InterPro" id="IPR036346">
    <property type="entry name" value="GTP-bd_prot_GTP1/OBG_C_sf"/>
</dbReference>
<proteinExistence type="predicted"/>
<keyword evidence="1" id="KW-0547">Nucleotide-binding</keyword>
<protein>
    <submittedName>
        <fullName evidence="3">GTP-binding protein Obg</fullName>
    </submittedName>
</protein>
<dbReference type="Proteomes" id="UP000019364">
    <property type="component" value="Unassembled WGS sequence"/>
</dbReference>